<evidence type="ECO:0000313" key="2">
    <source>
        <dbReference type="Proteomes" id="UP001652660"/>
    </source>
</evidence>
<dbReference type="GeneID" id="113717878"/>
<keyword evidence="2" id="KW-1185">Reference proteome</keyword>
<organism evidence="2 3">
    <name type="scientific">Coffea arabica</name>
    <name type="common">Arabian coffee</name>
    <dbReference type="NCBI Taxonomy" id="13443"/>
    <lineage>
        <taxon>Eukaryota</taxon>
        <taxon>Viridiplantae</taxon>
        <taxon>Streptophyta</taxon>
        <taxon>Embryophyta</taxon>
        <taxon>Tracheophyta</taxon>
        <taxon>Spermatophyta</taxon>
        <taxon>Magnoliopsida</taxon>
        <taxon>eudicotyledons</taxon>
        <taxon>Gunneridae</taxon>
        <taxon>Pentapetalae</taxon>
        <taxon>asterids</taxon>
        <taxon>lamiids</taxon>
        <taxon>Gentianales</taxon>
        <taxon>Rubiaceae</taxon>
        <taxon>Ixoroideae</taxon>
        <taxon>Gardenieae complex</taxon>
        <taxon>Bertiereae - Coffeeae clade</taxon>
        <taxon>Coffeeae</taxon>
        <taxon>Coffea</taxon>
    </lineage>
</organism>
<evidence type="ECO:0000313" key="3">
    <source>
        <dbReference type="RefSeq" id="XP_027098515.2"/>
    </source>
</evidence>
<reference evidence="3 4" key="2">
    <citation type="submission" date="2025-05" db="UniProtKB">
        <authorList>
            <consortium name="RefSeq"/>
        </authorList>
    </citation>
    <scope>IDENTIFICATION</scope>
    <source>
        <tissue evidence="3 4">Leaves</tissue>
    </source>
</reference>
<evidence type="ECO:0000256" key="1">
    <source>
        <dbReference type="SAM" id="MobiDB-lite"/>
    </source>
</evidence>
<proteinExistence type="predicted"/>
<feature type="compositionally biased region" description="Acidic residues" evidence="1">
    <location>
        <begin position="54"/>
        <end position="81"/>
    </location>
</feature>
<protein>
    <submittedName>
        <fullName evidence="3 4">Uncharacterized protein isoform X1</fullName>
    </submittedName>
</protein>
<sequence>MNFSREASKEEHFVTWHLEGEDIMALVVVAFMLPNMQKLDVFEKLEQKCQGQEINEEEGDEEEEEDENVEEEEEEYSDDGDYNLVFVTIKTVSTHPPPPPVPCLGGGGCGINC</sequence>
<dbReference type="RefSeq" id="XP_027098516.2">
    <property type="nucleotide sequence ID" value="XM_027242715.2"/>
</dbReference>
<dbReference type="RefSeq" id="XP_027098515.2">
    <property type="nucleotide sequence ID" value="XM_027242714.2"/>
</dbReference>
<name>A0A6P6V761_COFAR</name>
<dbReference type="AlphaFoldDB" id="A0A6P6V761"/>
<dbReference type="RefSeq" id="XP_071928313.1">
    <property type="nucleotide sequence ID" value="XM_072072212.1"/>
</dbReference>
<gene>
    <name evidence="3 4 5" type="primary">LOC113717878</name>
</gene>
<reference evidence="2" key="1">
    <citation type="journal article" date="2025" name="Foods">
        <title>Unveiling the Microbial Signatures of Arabica Coffee Cherries: Insights into Ripeness Specific Diversity, Functional Traits, and Implications for Quality and Safety.</title>
        <authorList>
            <consortium name="RefSeq"/>
            <person name="Tenea G.N."/>
            <person name="Cifuentes V."/>
            <person name="Reyes P."/>
            <person name="Cevallos-Vallejos M."/>
        </authorList>
    </citation>
    <scope>NUCLEOTIDE SEQUENCE [LARGE SCALE GENOMIC DNA]</scope>
</reference>
<feature type="region of interest" description="Disordered" evidence="1">
    <location>
        <begin position="50"/>
        <end position="81"/>
    </location>
</feature>
<evidence type="ECO:0000313" key="5">
    <source>
        <dbReference type="RefSeq" id="XP_071928313.1"/>
    </source>
</evidence>
<dbReference type="Proteomes" id="UP001652660">
    <property type="component" value="Chromosome 11e"/>
</dbReference>
<evidence type="ECO:0000313" key="4">
    <source>
        <dbReference type="RefSeq" id="XP_027098516.2"/>
    </source>
</evidence>
<accession>A0A6P6V761</accession>